<evidence type="ECO:0000313" key="2">
    <source>
        <dbReference type="EMBL" id="PWA93183.1"/>
    </source>
</evidence>
<proteinExistence type="predicted"/>
<dbReference type="Proteomes" id="UP000245207">
    <property type="component" value="Unassembled WGS sequence"/>
</dbReference>
<evidence type="ECO:0000259" key="1">
    <source>
        <dbReference type="Pfam" id="PF17800"/>
    </source>
</evidence>
<sequence length="123" mass="13738">MRMELWHAEVKPNETLQVTVGDLKLLHLSGAALGEVKKRKLVKNISLKVIVDGKQLVLGTLSSKIAPQIKFNLVFEHDFELSHGWKDGSVYFSGFVADVSEYPFVVDYFINNAPIFTFVASAV</sequence>
<dbReference type="AlphaFoldDB" id="A0A2U1Q5D3"/>
<evidence type="ECO:0000313" key="3">
    <source>
        <dbReference type="Proteomes" id="UP000245207"/>
    </source>
</evidence>
<feature type="domain" description="Nucleoplasmin-like" evidence="1">
    <location>
        <begin position="5"/>
        <end position="96"/>
    </location>
</feature>
<protein>
    <recommendedName>
        <fullName evidence="1">Nucleoplasmin-like domain-containing protein</fullName>
    </recommendedName>
</protein>
<reference evidence="2 3" key="1">
    <citation type="journal article" date="2018" name="Mol. Plant">
        <title>The genome of Artemisia annua provides insight into the evolution of Asteraceae family and artemisinin biosynthesis.</title>
        <authorList>
            <person name="Shen Q."/>
            <person name="Zhang L."/>
            <person name="Liao Z."/>
            <person name="Wang S."/>
            <person name="Yan T."/>
            <person name="Shi P."/>
            <person name="Liu M."/>
            <person name="Fu X."/>
            <person name="Pan Q."/>
            <person name="Wang Y."/>
            <person name="Lv Z."/>
            <person name="Lu X."/>
            <person name="Zhang F."/>
            <person name="Jiang W."/>
            <person name="Ma Y."/>
            <person name="Chen M."/>
            <person name="Hao X."/>
            <person name="Li L."/>
            <person name="Tang Y."/>
            <person name="Lv G."/>
            <person name="Zhou Y."/>
            <person name="Sun X."/>
            <person name="Brodelius P.E."/>
            <person name="Rose J.K.C."/>
            <person name="Tang K."/>
        </authorList>
    </citation>
    <scope>NUCLEOTIDE SEQUENCE [LARGE SCALE GENOMIC DNA]</scope>
    <source>
        <strain evidence="3">cv. Huhao1</strain>
        <tissue evidence="2">Leaf</tissue>
    </source>
</reference>
<dbReference type="OrthoDB" id="2019803at2759"/>
<name>A0A2U1Q5D3_ARTAN</name>
<gene>
    <name evidence="2" type="ORF">CTI12_AA073480</name>
</gene>
<accession>A0A2U1Q5D3</accession>
<organism evidence="2 3">
    <name type="scientific">Artemisia annua</name>
    <name type="common">Sweet wormwood</name>
    <dbReference type="NCBI Taxonomy" id="35608"/>
    <lineage>
        <taxon>Eukaryota</taxon>
        <taxon>Viridiplantae</taxon>
        <taxon>Streptophyta</taxon>
        <taxon>Embryophyta</taxon>
        <taxon>Tracheophyta</taxon>
        <taxon>Spermatophyta</taxon>
        <taxon>Magnoliopsida</taxon>
        <taxon>eudicotyledons</taxon>
        <taxon>Gunneridae</taxon>
        <taxon>Pentapetalae</taxon>
        <taxon>asterids</taxon>
        <taxon>campanulids</taxon>
        <taxon>Asterales</taxon>
        <taxon>Asteraceae</taxon>
        <taxon>Asteroideae</taxon>
        <taxon>Anthemideae</taxon>
        <taxon>Artemisiinae</taxon>
        <taxon>Artemisia</taxon>
    </lineage>
</organism>
<comment type="caution">
    <text evidence="2">The sequence shown here is derived from an EMBL/GenBank/DDBJ whole genome shotgun (WGS) entry which is preliminary data.</text>
</comment>
<dbReference type="EMBL" id="PKPP01000404">
    <property type="protein sequence ID" value="PWA93183.1"/>
    <property type="molecule type" value="Genomic_DNA"/>
</dbReference>
<dbReference type="InterPro" id="IPR041232">
    <property type="entry name" value="NPL"/>
</dbReference>
<dbReference type="Gene3D" id="2.60.120.340">
    <property type="entry name" value="Nucleoplasmin core domain"/>
    <property type="match status" value="1"/>
</dbReference>
<dbReference type="Pfam" id="PF17800">
    <property type="entry name" value="NPL"/>
    <property type="match status" value="1"/>
</dbReference>
<keyword evidence="3" id="KW-1185">Reference proteome</keyword>
<dbReference type="STRING" id="35608.A0A2U1Q5D3"/>